<evidence type="ECO:0000259" key="2">
    <source>
        <dbReference type="PROSITE" id="PS51253"/>
    </source>
</evidence>
<evidence type="ECO:0000256" key="1">
    <source>
        <dbReference type="ARBA" id="ARBA00023125"/>
    </source>
</evidence>
<dbReference type="Proteomes" id="UP000676336">
    <property type="component" value="Unassembled WGS sequence"/>
</dbReference>
<dbReference type="PANTHER" id="PTHR19303">
    <property type="entry name" value="TRANSPOSON"/>
    <property type="match status" value="1"/>
</dbReference>
<dbReference type="SUPFAM" id="SSF46689">
    <property type="entry name" value="Homeodomain-like"/>
    <property type="match status" value="1"/>
</dbReference>
<dbReference type="Gene3D" id="1.10.10.60">
    <property type="entry name" value="Homeodomain-like"/>
    <property type="match status" value="2"/>
</dbReference>
<dbReference type="EMBL" id="CAJNOV010005067">
    <property type="protein sequence ID" value="CAF1196834.1"/>
    <property type="molecule type" value="Genomic_DNA"/>
</dbReference>
<gene>
    <name evidence="3" type="ORF">CJN711_LOCUS11810</name>
    <name evidence="4" type="ORF">KQP761_LOCUS29185</name>
    <name evidence="5" type="ORF">MBJ925_LOCUS2794</name>
    <name evidence="6" type="ORF">SMN809_LOCUS11470</name>
</gene>
<dbReference type="EMBL" id="CAJOBI010004148">
    <property type="protein sequence ID" value="CAF3992315.1"/>
    <property type="molecule type" value="Genomic_DNA"/>
</dbReference>
<organism evidence="5 7">
    <name type="scientific">Rotaria magnacalcarata</name>
    <dbReference type="NCBI Taxonomy" id="392030"/>
    <lineage>
        <taxon>Eukaryota</taxon>
        <taxon>Metazoa</taxon>
        <taxon>Spiralia</taxon>
        <taxon>Gnathifera</taxon>
        <taxon>Rotifera</taxon>
        <taxon>Eurotatoria</taxon>
        <taxon>Bdelloidea</taxon>
        <taxon>Philodinida</taxon>
        <taxon>Philodinidae</taxon>
        <taxon>Rotaria</taxon>
    </lineage>
</organism>
<sequence length="524" mass="59949">MSHRKALTLEEKVALIKDNQNGHGLSVRQLADNYKISKISAANIRRRSEEFLADYSSNSNKGIKRKLKDENRQKIDEIVFEWFAQQRAKQIPFSDPILQEKARQVAEQLGYTTETFKASNGWLEKFRSRHAISFRTINGESASVDDSAVEEWVQRLSTKLDGFNENDVFNADETGLFYRATPDRSLVLSKEECKGGKKSKERLTVFLCSYLTGTEKLKPVVIGSSQRPRCLKNITTSKLPVTWLSNRTAWMTCNLFTDWLILINSQMEKKNRKILLFIDNAPCYIINHDLSNFKIVFVPPNTTSKCQPLDQGVIHSFKCYYRQKLVKHIIAQCTLAQTADQISTTVLDPIKWIDLSWENVTENTIRNGFRTAGFIHSSSTSSSSMMNMDIIIETDIESNNSDNPLQQLELLLAHIDIGGSHLTAAEFVEMDSCIPTFNEWDDYGHLKSSIQVTQDDNEEEEEDAFVEKPPNLPEALEMMRRLHLFASIEQPQLHNLIYDLESQLTDIYLDSKAVKQSSITDYFS</sequence>
<dbReference type="InterPro" id="IPR050863">
    <property type="entry name" value="CenT-Element_Derived"/>
</dbReference>
<dbReference type="Proteomes" id="UP000663834">
    <property type="component" value="Unassembled WGS sequence"/>
</dbReference>
<reference evidence="5" key="1">
    <citation type="submission" date="2021-02" db="EMBL/GenBank/DDBJ databases">
        <authorList>
            <person name="Nowell W R."/>
        </authorList>
    </citation>
    <scope>NUCLEOTIDE SEQUENCE</scope>
</reference>
<dbReference type="GO" id="GO:0005634">
    <property type="term" value="C:nucleus"/>
    <property type="evidence" value="ECO:0007669"/>
    <property type="project" value="TreeGrafter"/>
</dbReference>
<dbReference type="InterPro" id="IPR009057">
    <property type="entry name" value="Homeodomain-like_sf"/>
</dbReference>
<evidence type="ECO:0000313" key="5">
    <source>
        <dbReference type="EMBL" id="CAF1923290.1"/>
    </source>
</evidence>
<dbReference type="AlphaFoldDB" id="A0A816KK21"/>
<dbReference type="SMART" id="SM00674">
    <property type="entry name" value="CENPB"/>
    <property type="match status" value="1"/>
</dbReference>
<feature type="domain" description="HTH CENPB-type" evidence="2">
    <location>
        <begin position="63"/>
        <end position="136"/>
    </location>
</feature>
<dbReference type="Proteomes" id="UP000663824">
    <property type="component" value="Unassembled WGS sequence"/>
</dbReference>
<comment type="caution">
    <text evidence="5">The sequence shown here is derived from an EMBL/GenBank/DDBJ whole genome shotgun (WGS) entry which is preliminary data.</text>
</comment>
<keyword evidence="1" id="KW-0238">DNA-binding</keyword>
<evidence type="ECO:0000313" key="4">
    <source>
        <dbReference type="EMBL" id="CAF1646919.1"/>
    </source>
</evidence>
<dbReference type="InterPro" id="IPR006600">
    <property type="entry name" value="HTH_CenpB_DNA-bd_dom"/>
</dbReference>
<dbReference type="PROSITE" id="PS51253">
    <property type="entry name" value="HTH_CENPB"/>
    <property type="match status" value="1"/>
</dbReference>
<dbReference type="EMBL" id="CAJNOW010016012">
    <property type="protein sequence ID" value="CAF1646919.1"/>
    <property type="molecule type" value="Genomic_DNA"/>
</dbReference>
<evidence type="ECO:0000313" key="7">
    <source>
        <dbReference type="Proteomes" id="UP000663824"/>
    </source>
</evidence>
<name>A0A816KK21_9BILA</name>
<dbReference type="PANTHER" id="PTHR19303:SF73">
    <property type="entry name" value="PROTEIN PDC2"/>
    <property type="match status" value="1"/>
</dbReference>
<proteinExistence type="predicted"/>
<dbReference type="EMBL" id="CAJNRE010000176">
    <property type="protein sequence ID" value="CAF1923290.1"/>
    <property type="molecule type" value="Genomic_DNA"/>
</dbReference>
<dbReference type="Proteomes" id="UP000663855">
    <property type="component" value="Unassembled WGS sequence"/>
</dbReference>
<evidence type="ECO:0000313" key="3">
    <source>
        <dbReference type="EMBL" id="CAF1196834.1"/>
    </source>
</evidence>
<dbReference type="Pfam" id="PF03184">
    <property type="entry name" value="DDE_1"/>
    <property type="match status" value="1"/>
</dbReference>
<dbReference type="OrthoDB" id="9909311at2759"/>
<accession>A0A816KK21</accession>
<protein>
    <recommendedName>
        <fullName evidence="2">HTH CENPB-type domain-containing protein</fullName>
    </recommendedName>
</protein>
<dbReference type="Pfam" id="PF03221">
    <property type="entry name" value="HTH_Tnp_Tc5"/>
    <property type="match status" value="1"/>
</dbReference>
<dbReference type="GO" id="GO:0003677">
    <property type="term" value="F:DNA binding"/>
    <property type="evidence" value="ECO:0007669"/>
    <property type="project" value="UniProtKB-KW"/>
</dbReference>
<evidence type="ECO:0000313" key="6">
    <source>
        <dbReference type="EMBL" id="CAF3992315.1"/>
    </source>
</evidence>
<dbReference type="InterPro" id="IPR004875">
    <property type="entry name" value="DDE_SF_endonuclease_dom"/>
</dbReference>